<dbReference type="RefSeq" id="XP_064660383.1">
    <property type="nucleotide sequence ID" value="XM_064801753.1"/>
</dbReference>
<sequence length="787" mass="88398">MLPDFLHGSFKRYEEDTSIFMHWLVDTASKCQCQQAPKDSKPSRSSASLRISFEEISRLGDVVTKHKTTVPTSVLAAVRRAISLRRQSRISIQETADERAAPMSNISIDETATKNPSNHENEVPVSTNDSFGALALERQEGFKDTIARETIPPHQRLVEIDEKGTRYDGPGSLGCFRIFCLFEDLHNIREFVSQTVTEYANGKIDLANMAIVADTAVDLANQLLGEFTSASKKITELRNGVNLQQFIYKTACLSRGKDPKPPPESGLPYDVEMEDVAEWCYLRTHFCLEFFAQCLASKRLPSSNKSQPGLPGLGVEGSETNQATRFNNDANILIKLLAEFAFLQKFGLDLPVQDEITMGFKKYAKEKKIGVWLCFAAQILLDVHHGLAHTKCVPFSDLRLSALRTKQTIEEHWELSKTFTTGPEIWMAKGEESIAMLHREVHRWVMDDVLSDMRNQNMPRHIQKSLEAAGGIEKHFLLKSHAILSGLLAFNFTLRMQAAGVLLMNQWYEVVKMAYLYNAIRQSGICSLTWPDMDVFIELHGAEHIFPGGRPTTADESLKKLELAAGISDSDNSASHPPAIDKRKVRIMEPSEMVKDIIQERYLMHGQSKISFENVDKLIEEIASGTEGHSISGEQELSTDSGLKVICSRWAQSHHLDAYELLAAIKQGLYTDEPRLQFNYFGMHKRCVEILRQVQLKENHKLREYFGPDYVPDDDMISHLVFWILTVAQGSAAAGLQPGLLPATNGSSVVASRIMISCAEVMKEYLRKNGDKACKELKTFCKNKTFG</sequence>
<keyword evidence="3" id="KW-1185">Reference proteome</keyword>
<gene>
    <name evidence="2" type="ORF">LTR77_004499</name>
</gene>
<dbReference type="PANTHER" id="PTHR38795:SF1">
    <property type="entry name" value="DUF6604 DOMAIN-CONTAINING PROTEIN"/>
    <property type="match status" value="1"/>
</dbReference>
<evidence type="ECO:0000259" key="1">
    <source>
        <dbReference type="Pfam" id="PF20253"/>
    </source>
</evidence>
<dbReference type="GeneID" id="89925845"/>
<dbReference type="InterPro" id="IPR046539">
    <property type="entry name" value="DUF6604"/>
</dbReference>
<name>A0AAV9PG47_9PEZI</name>
<dbReference type="Proteomes" id="UP001337655">
    <property type="component" value="Unassembled WGS sequence"/>
</dbReference>
<organism evidence="2 3">
    <name type="scientific">Saxophila tyrrhenica</name>
    <dbReference type="NCBI Taxonomy" id="1690608"/>
    <lineage>
        <taxon>Eukaryota</taxon>
        <taxon>Fungi</taxon>
        <taxon>Dikarya</taxon>
        <taxon>Ascomycota</taxon>
        <taxon>Pezizomycotina</taxon>
        <taxon>Dothideomycetes</taxon>
        <taxon>Dothideomycetidae</taxon>
        <taxon>Mycosphaerellales</taxon>
        <taxon>Extremaceae</taxon>
        <taxon>Saxophila</taxon>
    </lineage>
</organism>
<feature type="domain" description="DUF6604" evidence="1">
    <location>
        <begin position="11"/>
        <end position="227"/>
    </location>
</feature>
<dbReference type="Pfam" id="PF20253">
    <property type="entry name" value="DUF6604"/>
    <property type="match status" value="1"/>
</dbReference>
<dbReference type="EMBL" id="JAVRRT010000006">
    <property type="protein sequence ID" value="KAK5171355.1"/>
    <property type="molecule type" value="Genomic_DNA"/>
</dbReference>
<evidence type="ECO:0000313" key="3">
    <source>
        <dbReference type="Proteomes" id="UP001337655"/>
    </source>
</evidence>
<comment type="caution">
    <text evidence="2">The sequence shown here is derived from an EMBL/GenBank/DDBJ whole genome shotgun (WGS) entry which is preliminary data.</text>
</comment>
<evidence type="ECO:0000313" key="2">
    <source>
        <dbReference type="EMBL" id="KAK5171355.1"/>
    </source>
</evidence>
<dbReference type="PANTHER" id="PTHR38795">
    <property type="entry name" value="DUF6604 DOMAIN-CONTAINING PROTEIN"/>
    <property type="match status" value="1"/>
</dbReference>
<accession>A0AAV9PG47</accession>
<reference evidence="2 3" key="1">
    <citation type="submission" date="2023-08" db="EMBL/GenBank/DDBJ databases">
        <title>Black Yeasts Isolated from many extreme environments.</title>
        <authorList>
            <person name="Coleine C."/>
            <person name="Stajich J.E."/>
            <person name="Selbmann L."/>
        </authorList>
    </citation>
    <scope>NUCLEOTIDE SEQUENCE [LARGE SCALE GENOMIC DNA]</scope>
    <source>
        <strain evidence="2 3">CCFEE 5935</strain>
    </source>
</reference>
<proteinExistence type="predicted"/>
<protein>
    <recommendedName>
        <fullName evidence="1">DUF6604 domain-containing protein</fullName>
    </recommendedName>
</protein>
<dbReference type="AlphaFoldDB" id="A0AAV9PG47"/>